<organism evidence="2 3">
    <name type="scientific">Wenxinia saemankumensis</name>
    <dbReference type="NCBI Taxonomy" id="1447782"/>
    <lineage>
        <taxon>Bacteria</taxon>
        <taxon>Pseudomonadati</taxon>
        <taxon>Pseudomonadota</taxon>
        <taxon>Alphaproteobacteria</taxon>
        <taxon>Rhodobacterales</taxon>
        <taxon>Roseobacteraceae</taxon>
        <taxon>Wenxinia</taxon>
    </lineage>
</organism>
<gene>
    <name evidence="2" type="ORF">SAMN05444417_3328</name>
</gene>
<accession>A0A1M6HSB8</accession>
<keyword evidence="2" id="KW-0378">Hydrolase</keyword>
<dbReference type="STRING" id="1447782.SAMN05444417_3328"/>
<proteinExistence type="predicted"/>
<dbReference type="GO" id="GO:0016787">
    <property type="term" value="F:hydrolase activity"/>
    <property type="evidence" value="ECO:0007669"/>
    <property type="project" value="UniProtKB-KW"/>
</dbReference>
<dbReference type="SUPFAM" id="SSF51556">
    <property type="entry name" value="Metallo-dependent hydrolases"/>
    <property type="match status" value="1"/>
</dbReference>
<dbReference type="Proteomes" id="UP000184292">
    <property type="component" value="Unassembled WGS sequence"/>
</dbReference>
<dbReference type="InterPro" id="IPR052358">
    <property type="entry name" value="Aro_Compnd_Degr_Hydrolases"/>
</dbReference>
<dbReference type="Gene3D" id="3.20.20.140">
    <property type="entry name" value="Metal-dependent hydrolases"/>
    <property type="match status" value="1"/>
</dbReference>
<dbReference type="PANTHER" id="PTHR35563">
    <property type="entry name" value="BARREL METAL-DEPENDENT HYDROLASE, PUTATIVE (AFU_ORTHOLOGUE AFUA_1G16240)-RELATED"/>
    <property type="match status" value="1"/>
</dbReference>
<dbReference type="AlphaFoldDB" id="A0A1M6HSB8"/>
<dbReference type="PANTHER" id="PTHR35563:SF2">
    <property type="entry name" value="BARREL METAL-DEPENDENT HYDROLASE, PUTATIVE (AFU_ORTHOLOGUE AFUA_1G16240)-RELATED"/>
    <property type="match status" value="1"/>
</dbReference>
<evidence type="ECO:0000259" key="1">
    <source>
        <dbReference type="Pfam" id="PF04909"/>
    </source>
</evidence>
<evidence type="ECO:0000313" key="3">
    <source>
        <dbReference type="Proteomes" id="UP000184292"/>
    </source>
</evidence>
<name>A0A1M6HSB8_9RHOB</name>
<dbReference type="RefSeq" id="WP_170865664.1">
    <property type="nucleotide sequence ID" value="NZ_FQYO01000007.1"/>
</dbReference>
<keyword evidence="3" id="KW-1185">Reference proteome</keyword>
<sequence>MSDGPAWDTHVHVIGESGRFPLSPARGYEPPDAPLEALLAHLDAIGAGRAVLVQPSVYGFDNACLIDAIARSDGRCTGICVPDPGSEPRDLARLHAAGVRGLRCNLVNPGGLQLSQTEGWWPWMADHGWHLQVQIDASRLDVGALAARPGIPPLVVDHMGYPPRGSGPGAIASLVEAVADGLVHVKLSAPYRLSTQRPPYPDATLLARALLAAGADRCLFASDWPHTELSAPPMGDADWLHHLRAVAGPGWERMQRAAEALYGGA</sequence>
<protein>
    <submittedName>
        <fullName evidence="2">Predicted metal-dependent hydrolase, TIM-barrel fold</fullName>
    </submittedName>
</protein>
<dbReference type="InterPro" id="IPR032466">
    <property type="entry name" value="Metal_Hydrolase"/>
</dbReference>
<dbReference type="EMBL" id="FQYO01000007">
    <property type="protein sequence ID" value="SHJ25047.1"/>
    <property type="molecule type" value="Genomic_DNA"/>
</dbReference>
<dbReference type="InterPro" id="IPR006680">
    <property type="entry name" value="Amidohydro-rel"/>
</dbReference>
<dbReference type="Pfam" id="PF04909">
    <property type="entry name" value="Amidohydro_2"/>
    <property type="match status" value="1"/>
</dbReference>
<feature type="domain" description="Amidohydrolase-related" evidence="1">
    <location>
        <begin position="7"/>
        <end position="237"/>
    </location>
</feature>
<evidence type="ECO:0000313" key="2">
    <source>
        <dbReference type="EMBL" id="SHJ25047.1"/>
    </source>
</evidence>
<reference evidence="2 3" key="1">
    <citation type="submission" date="2016-11" db="EMBL/GenBank/DDBJ databases">
        <authorList>
            <person name="Jaros S."/>
            <person name="Januszkiewicz K."/>
            <person name="Wedrychowicz H."/>
        </authorList>
    </citation>
    <scope>NUCLEOTIDE SEQUENCE [LARGE SCALE GENOMIC DNA]</scope>
    <source>
        <strain evidence="2 3">DSM 100565</strain>
    </source>
</reference>